<dbReference type="AlphaFoldDB" id="X0TU28"/>
<keyword evidence="2" id="KW-0560">Oxidoreductase</keyword>
<dbReference type="PANTHER" id="PTHR43774">
    <property type="entry name" value="PEPTIDE METHIONINE SULFOXIDE REDUCTASE"/>
    <property type="match status" value="1"/>
</dbReference>
<dbReference type="EC" id="1.8.4.11" evidence="1"/>
<feature type="domain" description="MsrB" evidence="4">
    <location>
        <begin position="1"/>
        <end position="42"/>
    </location>
</feature>
<reference evidence="5" key="1">
    <citation type="journal article" date="2014" name="Front. Microbiol.">
        <title>High frequency of phylogenetically diverse reductive dehalogenase-homologous genes in deep subseafloor sedimentary metagenomes.</title>
        <authorList>
            <person name="Kawai M."/>
            <person name="Futagami T."/>
            <person name="Toyoda A."/>
            <person name="Takaki Y."/>
            <person name="Nishi S."/>
            <person name="Hori S."/>
            <person name="Arai W."/>
            <person name="Tsubouchi T."/>
            <person name="Morono Y."/>
            <person name="Uchiyama I."/>
            <person name="Ito T."/>
            <person name="Fujiyama A."/>
            <person name="Inagaki F."/>
            <person name="Takami H."/>
        </authorList>
    </citation>
    <scope>NUCLEOTIDE SEQUENCE</scope>
    <source>
        <strain evidence="5">Expedition CK06-06</strain>
    </source>
</reference>
<organism evidence="5">
    <name type="scientific">marine sediment metagenome</name>
    <dbReference type="NCBI Taxonomy" id="412755"/>
    <lineage>
        <taxon>unclassified sequences</taxon>
        <taxon>metagenomes</taxon>
        <taxon>ecological metagenomes</taxon>
    </lineage>
</organism>
<dbReference type="InterPro" id="IPR002569">
    <property type="entry name" value="Met_Sox_Rdtase_MsrA_dom"/>
</dbReference>
<dbReference type="Pfam" id="PF01625">
    <property type="entry name" value="PMSR"/>
    <property type="match status" value="1"/>
</dbReference>
<name>X0TU28_9ZZZZ</name>
<evidence type="ECO:0000256" key="2">
    <source>
        <dbReference type="ARBA" id="ARBA00023002"/>
    </source>
</evidence>
<proteinExistence type="inferred from homology"/>
<dbReference type="Gene3D" id="3.30.1060.10">
    <property type="entry name" value="Peptide methionine sulphoxide reductase MsrA"/>
    <property type="match status" value="1"/>
</dbReference>
<dbReference type="NCBIfam" id="TIGR00401">
    <property type="entry name" value="msrA"/>
    <property type="match status" value="1"/>
</dbReference>
<keyword evidence="3" id="KW-0511">Multifunctional enzyme</keyword>
<evidence type="ECO:0000256" key="3">
    <source>
        <dbReference type="ARBA" id="ARBA00023268"/>
    </source>
</evidence>
<dbReference type="InterPro" id="IPR002579">
    <property type="entry name" value="Met_Sox_Rdtase_MsrB_dom"/>
</dbReference>
<dbReference type="SUPFAM" id="SSF51316">
    <property type="entry name" value="Mss4-like"/>
    <property type="match status" value="1"/>
</dbReference>
<evidence type="ECO:0000259" key="4">
    <source>
        <dbReference type="PROSITE" id="PS51790"/>
    </source>
</evidence>
<dbReference type="Gene3D" id="2.170.150.20">
    <property type="entry name" value="Peptide methionine sulfoxide reductase"/>
    <property type="match status" value="1"/>
</dbReference>
<dbReference type="InterPro" id="IPR036509">
    <property type="entry name" value="Met_Sox_Rdtase_MsrA_sf"/>
</dbReference>
<protein>
    <recommendedName>
        <fullName evidence="1">peptide-methionine (S)-S-oxide reductase</fullName>
        <ecNumber evidence="1">1.8.4.11</ecNumber>
    </recommendedName>
</protein>
<gene>
    <name evidence="5" type="ORF">S01H1_30316</name>
</gene>
<dbReference type="SUPFAM" id="SSF55068">
    <property type="entry name" value="Peptide methionine sulfoxide reductase"/>
    <property type="match status" value="1"/>
</dbReference>
<sequence>MLRNEIQCARCRSHLGHVFDDGPAPTGLRYCLNSAALRLYEKGTELPAESRPVQTETAYFAGGCFWGIEDSFQKLPGVVDAVSGYMGGTTPDPTYRQVCSGTTGHAETVWVTYDPKRASYRKLLERFFKSHDPSQRNRQGPDIGTQYRSAIFTVNNEQSEQAREYIEELQNTDKYRERKIVTRVESSGPFYEADDYHQDYHAKHGGSCSLSED</sequence>
<dbReference type="GO" id="GO:0008113">
    <property type="term" value="F:peptide-methionine (S)-S-oxide reductase activity"/>
    <property type="evidence" value="ECO:0007669"/>
    <property type="project" value="UniProtKB-EC"/>
</dbReference>
<dbReference type="InterPro" id="IPR011057">
    <property type="entry name" value="Mss4-like_sf"/>
</dbReference>
<dbReference type="GO" id="GO:0033743">
    <property type="term" value="F:peptide-methionine (R)-S-oxide reductase activity"/>
    <property type="evidence" value="ECO:0007669"/>
    <property type="project" value="InterPro"/>
</dbReference>
<dbReference type="HAMAP" id="MF_01401">
    <property type="entry name" value="MsrA"/>
    <property type="match status" value="1"/>
</dbReference>
<comment type="caution">
    <text evidence="5">The sequence shown here is derived from an EMBL/GenBank/DDBJ whole genome shotgun (WGS) entry which is preliminary data.</text>
</comment>
<dbReference type="EMBL" id="BARS01018646">
    <property type="protein sequence ID" value="GAF96734.1"/>
    <property type="molecule type" value="Genomic_DNA"/>
</dbReference>
<evidence type="ECO:0000313" key="5">
    <source>
        <dbReference type="EMBL" id="GAF96734.1"/>
    </source>
</evidence>
<accession>X0TU28</accession>
<dbReference type="Pfam" id="PF01641">
    <property type="entry name" value="SelR"/>
    <property type="match status" value="1"/>
</dbReference>
<dbReference type="PANTHER" id="PTHR43774:SF1">
    <property type="entry name" value="PEPTIDE METHIONINE SULFOXIDE REDUCTASE MSRA 2"/>
    <property type="match status" value="1"/>
</dbReference>
<dbReference type="PROSITE" id="PS51790">
    <property type="entry name" value="MSRB"/>
    <property type="match status" value="1"/>
</dbReference>
<evidence type="ECO:0000256" key="1">
    <source>
        <dbReference type="ARBA" id="ARBA00012502"/>
    </source>
</evidence>